<dbReference type="SUPFAM" id="SSF52777">
    <property type="entry name" value="CoA-dependent acyltransferases"/>
    <property type="match status" value="1"/>
</dbReference>
<evidence type="ECO:0000256" key="2">
    <source>
        <dbReference type="ARBA" id="ARBA00004586"/>
    </source>
</evidence>
<organism evidence="13 14">
    <name type="scientific">Mikania micrantha</name>
    <name type="common">bitter vine</name>
    <dbReference type="NCBI Taxonomy" id="192012"/>
    <lineage>
        <taxon>Eukaryota</taxon>
        <taxon>Viridiplantae</taxon>
        <taxon>Streptophyta</taxon>
        <taxon>Embryophyta</taxon>
        <taxon>Tracheophyta</taxon>
        <taxon>Spermatophyta</taxon>
        <taxon>Magnoliopsida</taxon>
        <taxon>eudicotyledons</taxon>
        <taxon>Gunneridae</taxon>
        <taxon>Pentapetalae</taxon>
        <taxon>asterids</taxon>
        <taxon>campanulids</taxon>
        <taxon>Asterales</taxon>
        <taxon>Asteraceae</taxon>
        <taxon>Asteroideae</taxon>
        <taxon>Heliantheae alliance</taxon>
        <taxon>Eupatorieae</taxon>
        <taxon>Mikania</taxon>
    </lineage>
</organism>
<protein>
    <submittedName>
        <fullName evidence="13">Uncharacterized protein</fullName>
    </submittedName>
</protein>
<dbReference type="OrthoDB" id="619536at2759"/>
<evidence type="ECO:0000256" key="10">
    <source>
        <dbReference type="ARBA" id="ARBA00048109"/>
    </source>
</evidence>
<reference evidence="13 14" key="1">
    <citation type="submission" date="2019-05" db="EMBL/GenBank/DDBJ databases">
        <title>Mikania micrantha, genome provides insights into the molecular mechanism of rapid growth.</title>
        <authorList>
            <person name="Liu B."/>
        </authorList>
    </citation>
    <scope>NUCLEOTIDE SEQUENCE [LARGE SCALE GENOMIC DNA]</scope>
    <source>
        <strain evidence="13">NLD-2019</strain>
        <tissue evidence="13">Leaf</tissue>
    </source>
</reference>
<dbReference type="PANTHER" id="PTHR31650:SF41">
    <property type="entry name" value="O-ACYLTRANSFERASE WSD1-LIKE ISOFORM X1"/>
    <property type="match status" value="1"/>
</dbReference>
<dbReference type="GO" id="GO:0019432">
    <property type="term" value="P:triglyceride biosynthetic process"/>
    <property type="evidence" value="ECO:0007669"/>
    <property type="project" value="UniProtKB-UniPathway"/>
</dbReference>
<dbReference type="GO" id="GO:0004144">
    <property type="term" value="F:diacylglycerol O-acyltransferase activity"/>
    <property type="evidence" value="ECO:0007669"/>
    <property type="project" value="UniProtKB-EC"/>
</dbReference>
<evidence type="ECO:0000256" key="9">
    <source>
        <dbReference type="ARBA" id="ARBA00047604"/>
    </source>
</evidence>
<dbReference type="GO" id="GO:0005886">
    <property type="term" value="C:plasma membrane"/>
    <property type="evidence" value="ECO:0007669"/>
    <property type="project" value="UniProtKB-SubCell"/>
</dbReference>
<dbReference type="Proteomes" id="UP000326396">
    <property type="component" value="Linkage Group LG11"/>
</dbReference>
<evidence type="ECO:0000256" key="4">
    <source>
        <dbReference type="ARBA" id="ARBA00005189"/>
    </source>
</evidence>
<evidence type="ECO:0000313" key="13">
    <source>
        <dbReference type="EMBL" id="KAD6795294.1"/>
    </source>
</evidence>
<dbReference type="InterPro" id="IPR009721">
    <property type="entry name" value="O-acyltransferase_WSD1_C"/>
</dbReference>
<comment type="subcellular location">
    <subcellularLocation>
        <location evidence="1">Cell membrane</location>
        <topology evidence="1">Single-pass membrane protein</topology>
    </subcellularLocation>
    <subcellularLocation>
        <location evidence="2">Endoplasmic reticulum membrane</location>
    </subcellularLocation>
</comment>
<dbReference type="EMBL" id="SZYD01000003">
    <property type="protein sequence ID" value="KAD6795294.1"/>
    <property type="molecule type" value="Genomic_DNA"/>
</dbReference>
<keyword evidence="5" id="KW-0808">Transferase</keyword>
<name>A0A5N6PN11_9ASTR</name>
<dbReference type="Pfam" id="PF03007">
    <property type="entry name" value="WS_DGAT_cat"/>
    <property type="match status" value="1"/>
</dbReference>
<dbReference type="GO" id="GO:0047196">
    <property type="term" value="F:long-chain-alcohol O-fatty-acyltransferase activity"/>
    <property type="evidence" value="ECO:0007669"/>
    <property type="project" value="UniProtKB-EC"/>
</dbReference>
<proteinExistence type="inferred from homology"/>
<dbReference type="InterPro" id="IPR045034">
    <property type="entry name" value="O-acyltransferase_WSD1-like"/>
</dbReference>
<dbReference type="Pfam" id="PF06974">
    <property type="entry name" value="WS_DGAT_C"/>
    <property type="match status" value="1"/>
</dbReference>
<keyword evidence="6" id="KW-0256">Endoplasmic reticulum</keyword>
<comment type="catalytic activity">
    <reaction evidence="9">
        <text>a long chain fatty alcohol + a fatty acyl-CoA = a long-chain alcohol wax ester + CoA</text>
        <dbReference type="Rhea" id="RHEA:38443"/>
        <dbReference type="ChEBI" id="CHEBI:17135"/>
        <dbReference type="ChEBI" id="CHEBI:57287"/>
        <dbReference type="ChEBI" id="CHEBI:77636"/>
        <dbReference type="ChEBI" id="CHEBI:235323"/>
        <dbReference type="EC" id="2.3.1.75"/>
    </reaction>
</comment>
<feature type="domain" description="O-acyltransferase WSD1-like N-terminal" evidence="11">
    <location>
        <begin position="107"/>
        <end position="165"/>
    </location>
</feature>
<evidence type="ECO:0000256" key="3">
    <source>
        <dbReference type="ARBA" id="ARBA00004771"/>
    </source>
</evidence>
<evidence type="ECO:0000259" key="11">
    <source>
        <dbReference type="Pfam" id="PF03007"/>
    </source>
</evidence>
<evidence type="ECO:0000313" key="14">
    <source>
        <dbReference type="Proteomes" id="UP000326396"/>
    </source>
</evidence>
<dbReference type="AlphaFoldDB" id="A0A5N6PN11"/>
<evidence type="ECO:0000256" key="7">
    <source>
        <dbReference type="ARBA" id="ARBA00023315"/>
    </source>
</evidence>
<dbReference type="GO" id="GO:0005789">
    <property type="term" value="C:endoplasmic reticulum membrane"/>
    <property type="evidence" value="ECO:0007669"/>
    <property type="project" value="UniProtKB-SubCell"/>
</dbReference>
<feature type="domain" description="O-acyltransferase WSD1 C-terminal" evidence="12">
    <location>
        <begin position="335"/>
        <end position="480"/>
    </location>
</feature>
<comment type="catalytic activity">
    <reaction evidence="10">
        <text>an acyl-CoA + a 1,2-diacyl-sn-glycerol = a triacyl-sn-glycerol + CoA</text>
        <dbReference type="Rhea" id="RHEA:10868"/>
        <dbReference type="ChEBI" id="CHEBI:17815"/>
        <dbReference type="ChEBI" id="CHEBI:57287"/>
        <dbReference type="ChEBI" id="CHEBI:58342"/>
        <dbReference type="ChEBI" id="CHEBI:64615"/>
        <dbReference type="EC" id="2.3.1.20"/>
    </reaction>
</comment>
<comment type="similarity">
    <text evidence="8">In the N-terminal section; belongs to the long-chain O-acyltransferase family.</text>
</comment>
<sequence length="490" mass="54158">MGIEPDEPLTPAGRLFVQPATELIINCALGIDRSVGIDVVRSVISNSLLVKHPRFTSLLVIDKHGRERWKRVDLEVDQHIVFIPDVIGDEGDDDEVVVNDYLANLSVSCPLSTDKPLWEIHVLSAHKCVVIRFHHALGDGISLLSLLLTLCRKVSNNDEMPTLDPPSVSLTNAGESLGIRLWKLLKMAWFTLVYMLAFCMRSLWLRDKKTVVSGGAGVELWPRKLATARFSLDDMKTVKGAVANAVRFNFHYLVVAIVPDSAAHRPHHRLNQGLRQPLVVSVSSGSCRADRWCCGSGGAPKEGLQITGAAMVNLRKSSGIQEITELMKKNSKSRWGNKFGMILLPIYYHASGSDPLHYIKRSKTMIDNKKLSLEALLSYKVGYFVMKCFGAKLASLLNYRIICNTSFTISNLVGPKEEFMIAGIPVTYIRATATSLAHAITMHMVSYAGKADMQILVAKEIIPHPEILAKFFEGALLDMKEAAKLSQNSA</sequence>
<gene>
    <name evidence="13" type="ORF">E3N88_06190</name>
</gene>
<dbReference type="PANTHER" id="PTHR31650">
    <property type="entry name" value="O-ACYLTRANSFERASE (WSD1-LIKE) FAMILY PROTEIN"/>
    <property type="match status" value="1"/>
</dbReference>
<evidence type="ECO:0000256" key="5">
    <source>
        <dbReference type="ARBA" id="ARBA00022679"/>
    </source>
</evidence>
<evidence type="ECO:0000256" key="6">
    <source>
        <dbReference type="ARBA" id="ARBA00022824"/>
    </source>
</evidence>
<evidence type="ECO:0000259" key="12">
    <source>
        <dbReference type="Pfam" id="PF06974"/>
    </source>
</evidence>
<comment type="caution">
    <text evidence="13">The sequence shown here is derived from an EMBL/GenBank/DDBJ whole genome shotgun (WGS) entry which is preliminary data.</text>
</comment>
<keyword evidence="7" id="KW-0012">Acyltransferase</keyword>
<dbReference type="InterPro" id="IPR004255">
    <property type="entry name" value="O-acyltransferase_WSD1_N"/>
</dbReference>
<evidence type="ECO:0000256" key="1">
    <source>
        <dbReference type="ARBA" id="ARBA00004162"/>
    </source>
</evidence>
<keyword evidence="14" id="KW-1185">Reference proteome</keyword>
<accession>A0A5N6PN11</accession>
<comment type="pathway">
    <text evidence="3">Glycerolipid metabolism; triacylglycerol biosynthesis.</text>
</comment>
<evidence type="ECO:0000256" key="8">
    <source>
        <dbReference type="ARBA" id="ARBA00024360"/>
    </source>
</evidence>
<comment type="pathway">
    <text evidence="4">Lipid metabolism.</text>
</comment>
<dbReference type="UniPathway" id="UPA00282"/>